<dbReference type="FunFam" id="3.40.50.720:FF:000311">
    <property type="entry name" value="Ornithine cyclodeaminase"/>
    <property type="match status" value="1"/>
</dbReference>
<evidence type="ECO:0000313" key="2">
    <source>
        <dbReference type="EMBL" id="SUZ98377.1"/>
    </source>
</evidence>
<name>A0A381S815_9ZZZZ</name>
<evidence type="ECO:0000256" key="1">
    <source>
        <dbReference type="ARBA" id="ARBA00008903"/>
    </source>
</evidence>
<dbReference type="Gene3D" id="3.30.1780.10">
    <property type="entry name" value="ornithine cyclodeaminase, domain 1"/>
    <property type="match status" value="1"/>
</dbReference>
<dbReference type="Pfam" id="PF02423">
    <property type="entry name" value="OCD_Mu_crystall"/>
    <property type="match status" value="1"/>
</dbReference>
<dbReference type="GO" id="GO:0005737">
    <property type="term" value="C:cytoplasm"/>
    <property type="evidence" value="ECO:0007669"/>
    <property type="project" value="TreeGrafter"/>
</dbReference>
<dbReference type="PANTHER" id="PTHR13812:SF19">
    <property type="entry name" value="KETIMINE REDUCTASE MU-CRYSTALLIN"/>
    <property type="match status" value="1"/>
</dbReference>
<sequence length="329" mass="34640">MEIRVLSSDDVQKALPMAEAIEGMKRAYSRLSSGRVEMPLRSRVHVPEQEGVLLTMPAALPDDSEMAVKLVTVFGKNPARGFPLIHAAVLVLDTENGQIKALMDGEVLTAVRTGAGVGAATELLASTDAVSVAIIGSGKQACSQLDAVCTVRSIRQAWVYSPNPEHAQNFVEEMSGVGPIPKDIQAVTSSAEAVKNADIVCTATTSSTPVISFKNLKQGAHINAVGSFQPSMQEIDSDTIQNALVFVDSRESALIETGDIVTPLKQGLITADKIVAEIGELINGTKSGRTSPEQLTFFKSCGVAVQDAVSAGIALKNAERENLGTIVSI</sequence>
<dbReference type="GO" id="GO:0016491">
    <property type="term" value="F:oxidoreductase activity"/>
    <property type="evidence" value="ECO:0007669"/>
    <property type="project" value="UniProtKB-ARBA"/>
</dbReference>
<comment type="similarity">
    <text evidence="1">Belongs to the ornithine cyclodeaminase/mu-crystallin family.</text>
</comment>
<proteinExistence type="inferred from homology"/>
<dbReference type="Gene3D" id="3.40.50.720">
    <property type="entry name" value="NAD(P)-binding Rossmann-like Domain"/>
    <property type="match status" value="1"/>
</dbReference>
<dbReference type="InterPro" id="IPR036291">
    <property type="entry name" value="NAD(P)-bd_dom_sf"/>
</dbReference>
<reference evidence="2" key="1">
    <citation type="submission" date="2018-05" db="EMBL/GenBank/DDBJ databases">
        <authorList>
            <person name="Lanie J.A."/>
            <person name="Ng W.-L."/>
            <person name="Kazmierczak K.M."/>
            <person name="Andrzejewski T.M."/>
            <person name="Davidsen T.M."/>
            <person name="Wayne K.J."/>
            <person name="Tettelin H."/>
            <person name="Glass J.I."/>
            <person name="Rusch D."/>
            <person name="Podicherti R."/>
            <person name="Tsui H.-C.T."/>
            <person name="Winkler M.E."/>
        </authorList>
    </citation>
    <scope>NUCLEOTIDE SEQUENCE</scope>
</reference>
<dbReference type="EMBL" id="UINC01002599">
    <property type="protein sequence ID" value="SUZ98377.1"/>
    <property type="molecule type" value="Genomic_DNA"/>
</dbReference>
<protein>
    <recommendedName>
        <fullName evidence="3">Ornithine cyclodeaminase</fullName>
    </recommendedName>
</protein>
<dbReference type="GO" id="GO:0019752">
    <property type="term" value="P:carboxylic acid metabolic process"/>
    <property type="evidence" value="ECO:0007669"/>
    <property type="project" value="UniProtKB-ARBA"/>
</dbReference>
<organism evidence="2">
    <name type="scientific">marine metagenome</name>
    <dbReference type="NCBI Taxonomy" id="408172"/>
    <lineage>
        <taxon>unclassified sequences</taxon>
        <taxon>metagenomes</taxon>
        <taxon>ecological metagenomes</taxon>
    </lineage>
</organism>
<gene>
    <name evidence="2" type="ORF">METZ01_LOCUS51231</name>
</gene>
<dbReference type="PIRSF" id="PIRSF001439">
    <property type="entry name" value="CryM"/>
    <property type="match status" value="1"/>
</dbReference>
<dbReference type="PANTHER" id="PTHR13812">
    <property type="entry name" value="KETIMINE REDUCTASE MU-CRYSTALLIN"/>
    <property type="match status" value="1"/>
</dbReference>
<dbReference type="InterPro" id="IPR003462">
    <property type="entry name" value="ODC_Mu_crystall"/>
</dbReference>
<evidence type="ECO:0008006" key="3">
    <source>
        <dbReference type="Google" id="ProtNLM"/>
    </source>
</evidence>
<dbReference type="AlphaFoldDB" id="A0A381S815"/>
<dbReference type="InterPro" id="IPR023401">
    <property type="entry name" value="ODC_N"/>
</dbReference>
<dbReference type="SUPFAM" id="SSF51735">
    <property type="entry name" value="NAD(P)-binding Rossmann-fold domains"/>
    <property type="match status" value="1"/>
</dbReference>
<accession>A0A381S815</accession>